<name>Q0UP44_PHANO</name>
<feature type="coiled-coil region" evidence="1">
    <location>
        <begin position="118"/>
        <end position="145"/>
    </location>
</feature>
<protein>
    <submittedName>
        <fullName evidence="2">Uncharacterized protein</fullName>
    </submittedName>
</protein>
<evidence type="ECO:0000256" key="1">
    <source>
        <dbReference type="SAM" id="Coils"/>
    </source>
</evidence>
<dbReference type="InParanoid" id="Q0UP44"/>
<dbReference type="VEuPathDB" id="FungiDB:JI435_064700"/>
<accession>Q0UP44</accession>
<sequence>MDYTVPTSSMTTKDLNEKMLESYQLRHDGCVATCRVIEYENEMRLAKAEATISSALKELAVAKNLAKGAQAKSKAIDTGALVFDPSISEGQRLLDDQHLQQRKAEKAVLEPNALMSARETAETRVQDARDRLVEVKAEALRKETDAKSVAKYVRDKVGDYMEKLLDLESRVDIPMSTATGITSVTKDRPIDQRRGKAEADLRSAQLAYEYHIESNPTAAAESKAEAEAAYKTFKEAVQAVREAEDQSKLTSAAHNSSGRVYVSCLAACDQTYKARCEMIEALRRHKSAAAKARECHNRPIILRCLVRSAEAKLLFSRY</sequence>
<dbReference type="KEGG" id="pno:SNOG_06470"/>
<evidence type="ECO:0000313" key="2">
    <source>
        <dbReference type="EMBL" id="EAT86301.1"/>
    </source>
</evidence>
<reference evidence="3" key="1">
    <citation type="journal article" date="2007" name="Plant Cell">
        <title>Dothideomycete-plant interactions illuminated by genome sequencing and EST analysis of the wheat pathogen Stagonospora nodorum.</title>
        <authorList>
            <person name="Hane J.K."/>
            <person name="Lowe R.G."/>
            <person name="Solomon P.S."/>
            <person name="Tan K.C."/>
            <person name="Schoch C.L."/>
            <person name="Spatafora J.W."/>
            <person name="Crous P.W."/>
            <person name="Kodira C."/>
            <person name="Birren B.W."/>
            <person name="Galagan J.E."/>
            <person name="Torriani S.F."/>
            <person name="McDonald B.A."/>
            <person name="Oliver R.P."/>
        </authorList>
    </citation>
    <scope>NUCLEOTIDE SEQUENCE [LARGE SCALE GENOMIC DNA]</scope>
    <source>
        <strain evidence="3">SN15 / ATCC MYA-4574 / FGSC 10173</strain>
    </source>
</reference>
<keyword evidence="1" id="KW-0175">Coiled coil</keyword>
<dbReference type="EMBL" id="CH445333">
    <property type="protein sequence ID" value="EAT86301.1"/>
    <property type="molecule type" value="Genomic_DNA"/>
</dbReference>
<dbReference type="RefSeq" id="XP_001796840.1">
    <property type="nucleotide sequence ID" value="XM_001796788.1"/>
</dbReference>
<proteinExistence type="predicted"/>
<evidence type="ECO:0000313" key="3">
    <source>
        <dbReference type="Proteomes" id="UP000001055"/>
    </source>
</evidence>
<organism evidence="2 3">
    <name type="scientific">Phaeosphaeria nodorum (strain SN15 / ATCC MYA-4574 / FGSC 10173)</name>
    <name type="common">Glume blotch fungus</name>
    <name type="synonym">Parastagonospora nodorum</name>
    <dbReference type="NCBI Taxonomy" id="321614"/>
    <lineage>
        <taxon>Eukaryota</taxon>
        <taxon>Fungi</taxon>
        <taxon>Dikarya</taxon>
        <taxon>Ascomycota</taxon>
        <taxon>Pezizomycotina</taxon>
        <taxon>Dothideomycetes</taxon>
        <taxon>Pleosporomycetidae</taxon>
        <taxon>Pleosporales</taxon>
        <taxon>Pleosporineae</taxon>
        <taxon>Phaeosphaeriaceae</taxon>
        <taxon>Parastagonospora</taxon>
    </lineage>
</organism>
<dbReference type="Proteomes" id="UP000001055">
    <property type="component" value="Unassembled WGS sequence"/>
</dbReference>
<gene>
    <name evidence="2" type="ORF">SNOG_06470</name>
</gene>
<dbReference type="AlphaFoldDB" id="Q0UP44"/>
<dbReference type="GeneID" id="5973719"/>
<dbReference type="HOGENOM" id="CLU_874669_0_0_1"/>